<keyword evidence="1" id="KW-1133">Transmembrane helix</keyword>
<accession>A0ABY4FQY9</accession>
<dbReference type="Proteomes" id="UP000831786">
    <property type="component" value="Chromosome"/>
</dbReference>
<keyword evidence="3" id="KW-1185">Reference proteome</keyword>
<dbReference type="EMBL" id="CP095045">
    <property type="protein sequence ID" value="UOQ58706.1"/>
    <property type="molecule type" value="Genomic_DNA"/>
</dbReference>
<dbReference type="InterPro" id="IPR029044">
    <property type="entry name" value="Nucleotide-diphossugar_trans"/>
</dbReference>
<protein>
    <submittedName>
        <fullName evidence="2">Glycosyltransferase family 2 protein</fullName>
    </submittedName>
</protein>
<evidence type="ECO:0000256" key="1">
    <source>
        <dbReference type="SAM" id="Phobius"/>
    </source>
</evidence>
<keyword evidence="1" id="KW-0472">Membrane</keyword>
<evidence type="ECO:0000313" key="3">
    <source>
        <dbReference type="Proteomes" id="UP000831786"/>
    </source>
</evidence>
<keyword evidence="1" id="KW-0812">Transmembrane</keyword>
<dbReference type="PANTHER" id="PTHR36851:SF1">
    <property type="entry name" value="GLYCO_TRANS_2-LIKE DOMAIN-CONTAINING PROTEIN"/>
    <property type="match status" value="1"/>
</dbReference>
<feature type="transmembrane region" description="Helical" evidence="1">
    <location>
        <begin position="21"/>
        <end position="39"/>
    </location>
</feature>
<feature type="transmembrane region" description="Helical" evidence="1">
    <location>
        <begin position="431"/>
        <end position="453"/>
    </location>
</feature>
<reference evidence="2 3" key="1">
    <citation type="submission" date="2022-04" db="EMBL/GenBank/DDBJ databases">
        <title>Leucobacter sp. isolated from rhizosphere of garlic.</title>
        <authorList>
            <person name="Won M."/>
            <person name="Lee C.-M."/>
            <person name="Woen H.-Y."/>
            <person name="Kwon S.-W."/>
        </authorList>
    </citation>
    <scope>NUCLEOTIDE SEQUENCE [LARGE SCALE GENOMIC DNA]</scope>
    <source>
        <strain evidence="2 3">H21R-40</strain>
    </source>
</reference>
<evidence type="ECO:0000313" key="2">
    <source>
        <dbReference type="EMBL" id="UOQ58706.1"/>
    </source>
</evidence>
<feature type="transmembrane region" description="Helical" evidence="1">
    <location>
        <begin position="45"/>
        <end position="64"/>
    </location>
</feature>
<feature type="transmembrane region" description="Helical" evidence="1">
    <location>
        <begin position="509"/>
        <end position="529"/>
    </location>
</feature>
<sequence length="576" mass="62544">MHDIELPLGRRTTGYRLLEMLPALVTLGIPASAIILTLVDPRLGAAFVAVFVAIGVLRAARGAVDSVRGYRRLRAAERTDWGALAAALDARITAEHGTAEHGGADAAILAMLPRWAIRRFAELLGRIRRRPGAALRPGEIVHAVIIAAYAEPAEVVAQSIASLLDARLGAERLVVVLAHEARGGPAMRGTAARLAAEHGHRFRAFLTIEHPAGLPGEVPGKGGNITHAGRGLLDWVVARGIDPERVLVTTLDCDNRVDPRYFDAVSCEFACAPDRRRVAFQPISVFTGNIWHAPAPTRLVAAGNSLWNLIATVRPLALRNFASHTQPLAALAEMDFWSRRTIVEDGHQYWRSYFHFRGRYRVVPVHLPIQQDAVLADSLGRTLLAQFRQLCRWAYGASDVPYVGVRLFGRRRPAPFWPTLRRFLQLLESHVTLAILTPMLAFGAWLPVLALGISAELGFGHARVIGVVALLPEASATAQRVALLGLVAAMVLSALLLPARPPGVGGARWIGMTLQWALLPVTLFAYTSMTAVVSQLRLLVGAYRVRFVVTEKSAAPRDPTGKALTGTVVLPRVRRP</sequence>
<dbReference type="RefSeq" id="WP_244729813.1">
    <property type="nucleotide sequence ID" value="NZ_CP095045.1"/>
</dbReference>
<organism evidence="2 3">
    <name type="scientific">Leucobacter allii</name>
    <dbReference type="NCBI Taxonomy" id="2932247"/>
    <lineage>
        <taxon>Bacteria</taxon>
        <taxon>Bacillati</taxon>
        <taxon>Actinomycetota</taxon>
        <taxon>Actinomycetes</taxon>
        <taxon>Micrococcales</taxon>
        <taxon>Microbacteriaceae</taxon>
        <taxon>Leucobacter</taxon>
    </lineage>
</organism>
<dbReference type="PANTHER" id="PTHR36851">
    <property type="entry name" value="UNNAMED PRODUCT"/>
    <property type="match status" value="1"/>
</dbReference>
<dbReference type="Gene3D" id="3.90.550.10">
    <property type="entry name" value="Spore Coat Polysaccharide Biosynthesis Protein SpsA, Chain A"/>
    <property type="match status" value="1"/>
</dbReference>
<feature type="transmembrane region" description="Helical" evidence="1">
    <location>
        <begin position="478"/>
        <end position="497"/>
    </location>
</feature>
<gene>
    <name evidence="2" type="ORF">MUN78_07765</name>
</gene>
<proteinExistence type="predicted"/>
<name>A0ABY4FQY9_9MICO</name>